<dbReference type="InterPro" id="IPR052433">
    <property type="entry name" value="X-Pro_dipept-like"/>
</dbReference>
<evidence type="ECO:0000256" key="10">
    <source>
        <dbReference type="RuleBase" id="RU000590"/>
    </source>
</evidence>
<evidence type="ECO:0000256" key="5">
    <source>
        <dbReference type="ARBA" id="ARBA00022670"/>
    </source>
</evidence>
<dbReference type="InterPro" id="IPR029149">
    <property type="entry name" value="Creatin/AminoP/Spt16_N"/>
</dbReference>
<dbReference type="InterPro" id="IPR007865">
    <property type="entry name" value="Aminopep_P_N"/>
</dbReference>
<proteinExistence type="inferred from homology"/>
<dbReference type="GO" id="GO:0070006">
    <property type="term" value="F:metalloaminopeptidase activity"/>
    <property type="evidence" value="ECO:0007669"/>
    <property type="project" value="InterPro"/>
</dbReference>
<keyword evidence="6 10" id="KW-0479">Metal-binding</keyword>
<feature type="chain" id="PRO_5022940488" description="Xaa-Pro aminopeptidase" evidence="11">
    <location>
        <begin position="22"/>
        <end position="482"/>
    </location>
</feature>
<dbReference type="GO" id="GO:0030145">
    <property type="term" value="F:manganese ion binding"/>
    <property type="evidence" value="ECO:0007669"/>
    <property type="project" value="InterPro"/>
</dbReference>
<dbReference type="SUPFAM" id="SSF53092">
    <property type="entry name" value="Creatinase/prolidase N-terminal domain"/>
    <property type="match status" value="1"/>
</dbReference>
<evidence type="ECO:0000256" key="6">
    <source>
        <dbReference type="ARBA" id="ARBA00022723"/>
    </source>
</evidence>
<comment type="catalytic activity">
    <reaction evidence="1">
        <text>Release of any N-terminal amino acid, including proline, that is linked to proline, even from a dipeptide or tripeptide.</text>
        <dbReference type="EC" id="3.4.11.9"/>
    </reaction>
</comment>
<evidence type="ECO:0000256" key="11">
    <source>
        <dbReference type="SAM" id="SignalP"/>
    </source>
</evidence>
<dbReference type="AlphaFoldDB" id="A0A5B8UPB8"/>
<name>A0A5B8UPB8_9BACT</name>
<evidence type="ECO:0000256" key="4">
    <source>
        <dbReference type="ARBA" id="ARBA00012574"/>
    </source>
</evidence>
<organism evidence="13 14">
    <name type="scientific">Flavisolibacter ginsenosidimutans</name>
    <dbReference type="NCBI Taxonomy" id="661481"/>
    <lineage>
        <taxon>Bacteria</taxon>
        <taxon>Pseudomonadati</taxon>
        <taxon>Bacteroidota</taxon>
        <taxon>Chitinophagia</taxon>
        <taxon>Chitinophagales</taxon>
        <taxon>Chitinophagaceae</taxon>
        <taxon>Flavisolibacter</taxon>
    </lineage>
</organism>
<keyword evidence="5" id="KW-0645">Protease</keyword>
<dbReference type="KEGG" id="fgg:FSB75_03775"/>
<dbReference type="EMBL" id="CP042433">
    <property type="protein sequence ID" value="QEC58433.1"/>
    <property type="molecule type" value="Genomic_DNA"/>
</dbReference>
<comment type="similarity">
    <text evidence="3 10">Belongs to the peptidase M24B family.</text>
</comment>
<feature type="domain" description="Aminopeptidase P N-terminal" evidence="12">
    <location>
        <begin position="30"/>
        <end position="168"/>
    </location>
</feature>
<accession>A0A5B8UPB8</accession>
<evidence type="ECO:0000313" key="14">
    <source>
        <dbReference type="Proteomes" id="UP000321204"/>
    </source>
</evidence>
<reference evidence="13 14" key="1">
    <citation type="journal article" date="2015" name="Int. J. Syst. Evol. Microbiol.">
        <title>Flavisolibacter ginsenosidimutans sp. nov., with ginsenoside-converting activity isolated from soil used for cultivating ginseng.</title>
        <authorList>
            <person name="Zhao Y."/>
            <person name="Liu Q."/>
            <person name="Kang M.S."/>
            <person name="Jin F."/>
            <person name="Yu H."/>
            <person name="Im W.T."/>
        </authorList>
    </citation>
    <scope>NUCLEOTIDE SEQUENCE [LARGE SCALE GENOMIC DNA]</scope>
    <source>
        <strain evidence="13 14">Gsoil 636</strain>
    </source>
</reference>
<dbReference type="Gene3D" id="3.90.230.10">
    <property type="entry name" value="Creatinase/methionine aminopeptidase superfamily"/>
    <property type="match status" value="1"/>
</dbReference>
<evidence type="ECO:0000313" key="13">
    <source>
        <dbReference type="EMBL" id="QEC58433.1"/>
    </source>
</evidence>
<evidence type="ECO:0000259" key="12">
    <source>
        <dbReference type="SMART" id="SM01011"/>
    </source>
</evidence>
<dbReference type="GO" id="GO:0005829">
    <property type="term" value="C:cytosol"/>
    <property type="evidence" value="ECO:0007669"/>
    <property type="project" value="TreeGrafter"/>
</dbReference>
<dbReference type="CDD" id="cd01087">
    <property type="entry name" value="Prolidase"/>
    <property type="match status" value="1"/>
</dbReference>
<evidence type="ECO:0000256" key="1">
    <source>
        <dbReference type="ARBA" id="ARBA00001424"/>
    </source>
</evidence>
<gene>
    <name evidence="13" type="ORF">FSB75_03775</name>
</gene>
<dbReference type="PROSITE" id="PS00491">
    <property type="entry name" value="PROLINE_PEPTIDASE"/>
    <property type="match status" value="1"/>
</dbReference>
<dbReference type="Pfam" id="PF00557">
    <property type="entry name" value="Peptidase_M24"/>
    <property type="match status" value="1"/>
</dbReference>
<keyword evidence="14" id="KW-1185">Reference proteome</keyword>
<dbReference type="GO" id="GO:0006508">
    <property type="term" value="P:proteolysis"/>
    <property type="evidence" value="ECO:0007669"/>
    <property type="project" value="UniProtKB-KW"/>
</dbReference>
<protein>
    <recommendedName>
        <fullName evidence="4">Xaa-Pro aminopeptidase</fullName>
        <ecNumber evidence="4">3.4.11.9</ecNumber>
    </recommendedName>
</protein>
<dbReference type="Proteomes" id="UP000321204">
    <property type="component" value="Chromosome"/>
</dbReference>
<dbReference type="PANTHER" id="PTHR43226">
    <property type="entry name" value="XAA-PRO AMINOPEPTIDASE 3"/>
    <property type="match status" value="1"/>
</dbReference>
<evidence type="ECO:0000256" key="8">
    <source>
        <dbReference type="ARBA" id="ARBA00023049"/>
    </source>
</evidence>
<dbReference type="InterPro" id="IPR000994">
    <property type="entry name" value="Pept_M24"/>
</dbReference>
<dbReference type="Pfam" id="PF05195">
    <property type="entry name" value="AMP_N"/>
    <property type="match status" value="1"/>
</dbReference>
<dbReference type="PANTHER" id="PTHR43226:SF4">
    <property type="entry name" value="XAA-PRO AMINOPEPTIDASE 3"/>
    <property type="match status" value="1"/>
</dbReference>
<dbReference type="InterPro" id="IPR036005">
    <property type="entry name" value="Creatinase/aminopeptidase-like"/>
</dbReference>
<dbReference type="EC" id="3.4.11.9" evidence="4"/>
<sequence>MRSSRFFLLLLFVFVSTFVQAQEDLPTDYLSPQFHKSRREAARASMPENSVMVVFAAPERTFSNDVNYFYHQNPDLYYFTGYKEPHAVLFLFKEPQKAPDGSTFTELFFVQKKDPRSEQWTGRRLGETGVKEKLGIQTVYTGDAFKNFALDFSPFTKIIAEGFPDDLKHGRSDGDLYNLMQQFKQKAAITDAKDPRLDAKSFYQITAKLRETKTPEEMYLLRRAVEISCMAHNEAMKALRPDMSELEIQGLMEYVHKRYGSEEVGYGSIVGAGDNGCILHYMENSKTKIGNDLLLMDVGASYHGYSADVTRTIPARGKFSPEEKTIYQLVYDAQEAAFKTLHDGAKFADASKAANDVIADGLLKLGIIKDKKDVRKYYPHGLGHHIGLDVHDRSEYGPLTKDMVITIEPGIYIPLNSDCDKKWWGIGVRIEDDALITQDGYELLSAFSPRSVADIEKMMAEKTVIDNYKLPALKTQQKKVSF</sequence>
<dbReference type="Gene3D" id="3.40.350.10">
    <property type="entry name" value="Creatinase/prolidase N-terminal domain"/>
    <property type="match status" value="1"/>
</dbReference>
<dbReference type="SUPFAM" id="SSF55920">
    <property type="entry name" value="Creatinase/aminopeptidase"/>
    <property type="match status" value="1"/>
</dbReference>
<evidence type="ECO:0000256" key="7">
    <source>
        <dbReference type="ARBA" id="ARBA00022801"/>
    </source>
</evidence>
<evidence type="ECO:0000256" key="3">
    <source>
        <dbReference type="ARBA" id="ARBA00008766"/>
    </source>
</evidence>
<keyword evidence="9" id="KW-0464">Manganese</keyword>
<comment type="cofactor">
    <cofactor evidence="2">
        <name>Mn(2+)</name>
        <dbReference type="ChEBI" id="CHEBI:29035"/>
    </cofactor>
</comment>
<evidence type="ECO:0000256" key="2">
    <source>
        <dbReference type="ARBA" id="ARBA00001936"/>
    </source>
</evidence>
<feature type="signal peptide" evidence="11">
    <location>
        <begin position="1"/>
        <end position="21"/>
    </location>
</feature>
<keyword evidence="11" id="KW-0732">Signal</keyword>
<keyword evidence="7" id="KW-0378">Hydrolase</keyword>
<dbReference type="OrthoDB" id="9806388at2"/>
<evidence type="ECO:0000256" key="9">
    <source>
        <dbReference type="ARBA" id="ARBA00023211"/>
    </source>
</evidence>
<dbReference type="SMART" id="SM01011">
    <property type="entry name" value="AMP_N"/>
    <property type="match status" value="1"/>
</dbReference>
<dbReference type="InterPro" id="IPR001131">
    <property type="entry name" value="Peptidase_M24B_aminopep-P_CS"/>
</dbReference>
<keyword evidence="8" id="KW-0482">Metalloprotease</keyword>